<dbReference type="EMBL" id="SOSA01000714">
    <property type="protein sequence ID" value="THC89075.1"/>
    <property type="molecule type" value="Genomic_DNA"/>
</dbReference>
<accession>A0A4S3J320</accession>
<evidence type="ECO:0000313" key="2">
    <source>
        <dbReference type="Proteomes" id="UP000308092"/>
    </source>
</evidence>
<dbReference type="VEuPathDB" id="FungiDB:EYZ11_011476"/>
<comment type="caution">
    <text evidence="1">The sequence shown here is derived from an EMBL/GenBank/DDBJ whole genome shotgun (WGS) entry which is preliminary data.</text>
</comment>
<gene>
    <name evidence="1" type="ORF">EYZ11_011476</name>
</gene>
<reference evidence="1 2" key="1">
    <citation type="submission" date="2019-03" db="EMBL/GenBank/DDBJ databases">
        <title>The genome sequence of a newly discovered highly antifungal drug resistant Aspergillus species, Aspergillus tanneri NIH 1004.</title>
        <authorList>
            <person name="Mounaud S."/>
            <person name="Singh I."/>
            <person name="Joardar V."/>
            <person name="Pakala S."/>
            <person name="Pakala S."/>
            <person name="Venepally P."/>
            <person name="Hoover J."/>
            <person name="Nierman W."/>
            <person name="Chung J."/>
            <person name="Losada L."/>
        </authorList>
    </citation>
    <scope>NUCLEOTIDE SEQUENCE [LARGE SCALE GENOMIC DNA]</scope>
    <source>
        <strain evidence="1 2">NIH1004</strain>
    </source>
</reference>
<organism evidence="1 2">
    <name type="scientific">Aspergillus tanneri</name>
    <dbReference type="NCBI Taxonomy" id="1220188"/>
    <lineage>
        <taxon>Eukaryota</taxon>
        <taxon>Fungi</taxon>
        <taxon>Dikarya</taxon>
        <taxon>Ascomycota</taxon>
        <taxon>Pezizomycotina</taxon>
        <taxon>Eurotiomycetes</taxon>
        <taxon>Eurotiomycetidae</taxon>
        <taxon>Eurotiales</taxon>
        <taxon>Aspergillaceae</taxon>
        <taxon>Aspergillus</taxon>
        <taxon>Aspergillus subgen. Circumdati</taxon>
    </lineage>
</organism>
<sequence>MACAEPLSASTSFLTHLKPVAGNTIRLLKNGAYADLQGLAVKLTTEFTGYCSFYKAATGNNVRLYIEFNG</sequence>
<keyword evidence="2" id="KW-1185">Reference proteome</keyword>
<name>A0A4S3J320_9EURO</name>
<dbReference type="AlphaFoldDB" id="A0A4S3J320"/>
<proteinExistence type="predicted"/>
<protein>
    <submittedName>
        <fullName evidence="1">Uncharacterized protein</fullName>
    </submittedName>
</protein>
<evidence type="ECO:0000313" key="1">
    <source>
        <dbReference type="EMBL" id="THC89075.1"/>
    </source>
</evidence>
<dbReference type="Proteomes" id="UP000308092">
    <property type="component" value="Unassembled WGS sequence"/>
</dbReference>